<evidence type="ECO:0000256" key="1">
    <source>
        <dbReference type="SAM" id="MobiDB-lite"/>
    </source>
</evidence>
<feature type="transmembrane region" description="Helical" evidence="2">
    <location>
        <begin position="52"/>
        <end position="74"/>
    </location>
</feature>
<keyword evidence="2" id="KW-1133">Transmembrane helix</keyword>
<name>A0A067T008_GALM3</name>
<dbReference type="EMBL" id="KL142389">
    <property type="protein sequence ID" value="KDR72358.1"/>
    <property type="molecule type" value="Genomic_DNA"/>
</dbReference>
<accession>A0A067T008</accession>
<keyword evidence="4" id="KW-1185">Reference proteome</keyword>
<keyword evidence="2" id="KW-0812">Transmembrane</keyword>
<gene>
    <name evidence="3" type="ORF">GALMADRAFT_159041</name>
</gene>
<organism evidence="3 4">
    <name type="scientific">Galerina marginata (strain CBS 339.88)</name>
    <dbReference type="NCBI Taxonomy" id="685588"/>
    <lineage>
        <taxon>Eukaryota</taxon>
        <taxon>Fungi</taxon>
        <taxon>Dikarya</taxon>
        <taxon>Basidiomycota</taxon>
        <taxon>Agaricomycotina</taxon>
        <taxon>Agaricomycetes</taxon>
        <taxon>Agaricomycetidae</taxon>
        <taxon>Agaricales</taxon>
        <taxon>Agaricineae</taxon>
        <taxon>Strophariaceae</taxon>
        <taxon>Galerina</taxon>
    </lineage>
</organism>
<reference evidence="4" key="1">
    <citation type="journal article" date="2014" name="Proc. Natl. Acad. Sci. U.S.A.">
        <title>Extensive sampling of basidiomycete genomes demonstrates inadequacy of the white-rot/brown-rot paradigm for wood decay fungi.</title>
        <authorList>
            <person name="Riley R."/>
            <person name="Salamov A.A."/>
            <person name="Brown D.W."/>
            <person name="Nagy L.G."/>
            <person name="Floudas D."/>
            <person name="Held B.W."/>
            <person name="Levasseur A."/>
            <person name="Lombard V."/>
            <person name="Morin E."/>
            <person name="Otillar R."/>
            <person name="Lindquist E.A."/>
            <person name="Sun H."/>
            <person name="LaButti K.M."/>
            <person name="Schmutz J."/>
            <person name="Jabbour D."/>
            <person name="Luo H."/>
            <person name="Baker S.E."/>
            <person name="Pisabarro A.G."/>
            <person name="Walton J.D."/>
            <person name="Blanchette R.A."/>
            <person name="Henrissat B."/>
            <person name="Martin F."/>
            <person name="Cullen D."/>
            <person name="Hibbett D.S."/>
            <person name="Grigoriev I.V."/>
        </authorList>
    </citation>
    <scope>NUCLEOTIDE SEQUENCE [LARGE SCALE GENOMIC DNA]</scope>
    <source>
        <strain evidence="4">CBS 339.88</strain>
    </source>
</reference>
<evidence type="ECO:0000256" key="2">
    <source>
        <dbReference type="SAM" id="Phobius"/>
    </source>
</evidence>
<dbReference type="HOGENOM" id="CLU_776224_0_0_1"/>
<proteinExistence type="predicted"/>
<protein>
    <submittedName>
        <fullName evidence="3">Uncharacterized protein</fullName>
    </submittedName>
</protein>
<dbReference type="Proteomes" id="UP000027222">
    <property type="component" value="Unassembled WGS sequence"/>
</dbReference>
<evidence type="ECO:0000313" key="4">
    <source>
        <dbReference type="Proteomes" id="UP000027222"/>
    </source>
</evidence>
<feature type="transmembrane region" description="Helical" evidence="2">
    <location>
        <begin position="15"/>
        <end position="40"/>
    </location>
</feature>
<sequence length="357" mass="38448">MASSFQDYHLASMGFFGIIGSSMAFVVVVFLGSSCFGALLTSKLTYSTRKRYFMFAHVAVLVFLSTLTLAQQIYNVAVVALGLFDVPKLAFGNHFGSPFLPLTIWGVDGFMILDASFEISYPFDPSFEPPPRALSIVSAPGRREGSPTTRLDPPFRQVIAVAGAVTVKPNPSVLGGRHRSPLRYRTQPPPPPQPCPHPICPPCHERQTLVQPPKLVRAVPSSPMREFTPLRRLFFTLAGVCRAEGQKGGAMKRRRAVDAACGTVGAVGGQIDPQAAPALGDVEDMPIVRLSDAFLVSAFPPGTAAPDLPPCTARVLLPRASEPSSRPARPQPGRYAPKHSKHAQVVRQPLASGYELV</sequence>
<dbReference type="AlphaFoldDB" id="A0A067T008"/>
<keyword evidence="2" id="KW-0472">Membrane</keyword>
<evidence type="ECO:0000313" key="3">
    <source>
        <dbReference type="EMBL" id="KDR72358.1"/>
    </source>
</evidence>
<feature type="region of interest" description="Disordered" evidence="1">
    <location>
        <begin position="319"/>
        <end position="357"/>
    </location>
</feature>